<sequence length="431" mass="46893">MMSLFKGPMRQHIQGHKELTEHVEAQELKAGEKVYIPLFCGASTNLEVLVQEGDSVCIGTKIAECKERFFVPIYASVSGTVAGIEKRMHASLKPVPHLVIINDGQYKEVASFEPLNYETADRETLIDFMMNAGIIGLGGAGFPAFVKYKFAKDVEKLIINAVECEPFITADYKTIFAQKEEFVTGLMAMKKMAMAKEAVIAIKKTHQDLISFVEEAVKGLDGVSIAAVPDVYPMGWERVLVREIMHKEYDRLPGEVGAVVNNATTAIAFGDALLHGRAIVKKTVTVSGTAVKEPKNVIVPVGMPASEIIAACGGYTEDSVKLIAGGPMMGKTIVNDAFVIDRNMNALTVLANKPYDSISCLRCGKCSDHCPAGLQPVRIAQAVKAADKKTMEKLCAVDCIECGLCTYVCPSRLDVTENVRKAKRQLQLAKK</sequence>
<keyword evidence="8" id="KW-1003">Cell membrane</keyword>
<dbReference type="Pfam" id="PF01512">
    <property type="entry name" value="Complex1_51K"/>
    <property type="match status" value="1"/>
</dbReference>
<evidence type="ECO:0000256" key="3">
    <source>
        <dbReference type="ARBA" id="ARBA00022723"/>
    </source>
</evidence>
<dbReference type="GO" id="GO:0022900">
    <property type="term" value="P:electron transport chain"/>
    <property type="evidence" value="ECO:0007669"/>
    <property type="project" value="UniProtKB-UniRule"/>
</dbReference>
<evidence type="ECO:0000256" key="8">
    <source>
        <dbReference type="HAMAP-Rule" id="MF_00461"/>
    </source>
</evidence>
<keyword evidence="2 8" id="KW-0004">4Fe-4S</keyword>
<evidence type="ECO:0000313" key="10">
    <source>
        <dbReference type="EMBL" id="BBK21342.1"/>
    </source>
</evidence>
<comment type="subcellular location">
    <subcellularLocation>
        <location evidence="8">Cell membrane</location>
        <topology evidence="8">Peripheral membrane protein</topology>
    </subcellularLocation>
</comment>
<protein>
    <recommendedName>
        <fullName evidence="8">Ion-translocating oxidoreductase complex subunit C</fullName>
        <ecNumber evidence="8">7.-.-.-</ecNumber>
    </recommendedName>
    <alternativeName>
        <fullName evidence="8">Rnf electron transport complex subunit C</fullName>
    </alternativeName>
</protein>
<dbReference type="GO" id="GO:0005886">
    <property type="term" value="C:plasma membrane"/>
    <property type="evidence" value="ECO:0007669"/>
    <property type="project" value="UniProtKB-SubCell"/>
</dbReference>
<name>A0A6N4TGY0_9FIRM</name>
<dbReference type="EMBL" id="AP019695">
    <property type="protein sequence ID" value="BBK21342.1"/>
    <property type="molecule type" value="Genomic_DNA"/>
</dbReference>
<dbReference type="Proteomes" id="UP000464754">
    <property type="component" value="Chromosome"/>
</dbReference>
<keyword evidence="8" id="KW-1278">Translocase</keyword>
<accession>A0A6N4TGY0</accession>
<dbReference type="KEGG" id="aarg:Aargi30884_02450"/>
<feature type="binding site" evidence="8">
    <location>
        <position position="360"/>
    </location>
    <ligand>
        <name>[4Fe-4S] cluster</name>
        <dbReference type="ChEBI" id="CHEBI:49883"/>
        <label>1</label>
    </ligand>
</feature>
<dbReference type="InterPro" id="IPR019554">
    <property type="entry name" value="Soluble_ligand-bd"/>
</dbReference>
<comment type="similarity">
    <text evidence="8">Belongs to the 4Fe4S bacterial-type ferredoxin family. RnfC subfamily.</text>
</comment>
<dbReference type="SUPFAM" id="SSF46548">
    <property type="entry name" value="alpha-helical ferredoxin"/>
    <property type="match status" value="1"/>
</dbReference>
<evidence type="ECO:0000313" key="11">
    <source>
        <dbReference type="Proteomes" id="UP000464754"/>
    </source>
</evidence>
<evidence type="ECO:0000256" key="4">
    <source>
        <dbReference type="ARBA" id="ARBA00022737"/>
    </source>
</evidence>
<feature type="binding site" evidence="8">
    <location>
        <position position="402"/>
    </location>
    <ligand>
        <name>[4Fe-4S] cluster</name>
        <dbReference type="ChEBI" id="CHEBI:49883"/>
        <label>2</label>
    </ligand>
</feature>
<feature type="binding site" evidence="8">
    <location>
        <position position="370"/>
    </location>
    <ligand>
        <name>[4Fe-4S] cluster</name>
        <dbReference type="ChEBI" id="CHEBI:49883"/>
        <label>2</label>
    </ligand>
</feature>
<keyword evidence="5 8" id="KW-0249">Electron transport</keyword>
<dbReference type="GO" id="GO:0009055">
    <property type="term" value="F:electron transfer activity"/>
    <property type="evidence" value="ECO:0007669"/>
    <property type="project" value="InterPro"/>
</dbReference>
<dbReference type="PANTHER" id="PTHR43034">
    <property type="entry name" value="ION-TRANSLOCATING OXIDOREDUCTASE COMPLEX SUBUNIT C"/>
    <property type="match status" value="1"/>
</dbReference>
<keyword evidence="8" id="KW-0472">Membrane</keyword>
<evidence type="ECO:0000259" key="9">
    <source>
        <dbReference type="PROSITE" id="PS51379"/>
    </source>
</evidence>
<evidence type="ECO:0000256" key="1">
    <source>
        <dbReference type="ARBA" id="ARBA00022448"/>
    </source>
</evidence>
<dbReference type="PROSITE" id="PS51379">
    <property type="entry name" value="4FE4S_FER_2"/>
    <property type="match status" value="2"/>
</dbReference>
<evidence type="ECO:0000256" key="2">
    <source>
        <dbReference type="ARBA" id="ARBA00022485"/>
    </source>
</evidence>
<feature type="binding site" evidence="8">
    <location>
        <position position="405"/>
    </location>
    <ligand>
        <name>[4Fe-4S] cluster</name>
        <dbReference type="ChEBI" id="CHEBI:49883"/>
        <label>2</label>
    </ligand>
</feature>
<dbReference type="Gene3D" id="3.40.50.11540">
    <property type="entry name" value="NADH-ubiquinone oxidoreductase 51kDa subunit"/>
    <property type="match status" value="1"/>
</dbReference>
<dbReference type="SUPFAM" id="SSF142984">
    <property type="entry name" value="Nqo1 middle domain-like"/>
    <property type="match status" value="1"/>
</dbReference>
<keyword evidence="4 8" id="KW-0677">Repeat</keyword>
<feature type="binding site" evidence="8">
    <location>
        <position position="363"/>
    </location>
    <ligand>
        <name>[4Fe-4S] cluster</name>
        <dbReference type="ChEBI" id="CHEBI:49883"/>
        <label>1</label>
    </ligand>
</feature>
<dbReference type="Pfam" id="PF13534">
    <property type="entry name" value="Fer4_17"/>
    <property type="match status" value="1"/>
</dbReference>
<feature type="binding site" evidence="8">
    <location>
        <position position="409"/>
    </location>
    <ligand>
        <name>[4Fe-4S] cluster</name>
        <dbReference type="ChEBI" id="CHEBI:49883"/>
        <label>1</label>
    </ligand>
</feature>
<dbReference type="NCBIfam" id="TIGR01945">
    <property type="entry name" value="rnfC"/>
    <property type="match status" value="1"/>
</dbReference>
<dbReference type="InterPro" id="IPR011538">
    <property type="entry name" value="Nuo51_FMN-bd"/>
</dbReference>
<feature type="domain" description="4Fe-4S ferredoxin-type" evidence="9">
    <location>
        <begin position="351"/>
        <end position="380"/>
    </location>
</feature>
<dbReference type="GO" id="GO:0046872">
    <property type="term" value="F:metal ion binding"/>
    <property type="evidence" value="ECO:0007669"/>
    <property type="project" value="UniProtKB-KW"/>
</dbReference>
<proteinExistence type="inferred from homology"/>
<dbReference type="Pfam" id="PF10531">
    <property type="entry name" value="SLBB"/>
    <property type="match status" value="1"/>
</dbReference>
<feature type="domain" description="4Fe-4S ferredoxin-type" evidence="9">
    <location>
        <begin position="390"/>
        <end position="418"/>
    </location>
</feature>
<keyword evidence="1 8" id="KW-0813">Transport</keyword>
<comment type="cofactor">
    <cofactor evidence="8">
        <name>[4Fe-4S] cluster</name>
        <dbReference type="ChEBI" id="CHEBI:49883"/>
    </cofactor>
    <text evidence="8">Binds 2 [4Fe-4S] clusters per subunit.</text>
</comment>
<dbReference type="PANTHER" id="PTHR43034:SF2">
    <property type="entry name" value="ION-TRANSLOCATING OXIDOREDUCTASE COMPLEX SUBUNIT C"/>
    <property type="match status" value="1"/>
</dbReference>
<dbReference type="AlphaFoldDB" id="A0A6N4TGY0"/>
<keyword evidence="11" id="KW-1185">Reference proteome</keyword>
<feature type="binding site" evidence="8">
    <location>
        <position position="366"/>
    </location>
    <ligand>
        <name>[4Fe-4S] cluster</name>
        <dbReference type="ChEBI" id="CHEBI:49883"/>
        <label>1</label>
    </ligand>
</feature>
<dbReference type="PROSITE" id="PS00198">
    <property type="entry name" value="4FE4S_FER_1"/>
    <property type="match status" value="2"/>
</dbReference>
<dbReference type="EC" id="7.-.-.-" evidence="8"/>
<comment type="function">
    <text evidence="8">Part of a membrane-bound complex that couples electron transfer with translocation of ions across the membrane.</text>
</comment>
<evidence type="ECO:0000256" key="5">
    <source>
        <dbReference type="ARBA" id="ARBA00022982"/>
    </source>
</evidence>
<keyword evidence="7 8" id="KW-0411">Iron-sulfur</keyword>
<gene>
    <name evidence="8 10" type="primary">rnfC</name>
    <name evidence="10" type="ORF">Aargi30884_02450</name>
</gene>
<dbReference type="InterPro" id="IPR017896">
    <property type="entry name" value="4Fe4S_Fe-S-bd"/>
</dbReference>
<dbReference type="Pfam" id="PF13375">
    <property type="entry name" value="RnfC_N"/>
    <property type="match status" value="1"/>
</dbReference>
<dbReference type="InterPro" id="IPR037225">
    <property type="entry name" value="Nuo51_FMN-bd_sf"/>
</dbReference>
<dbReference type="InterPro" id="IPR026902">
    <property type="entry name" value="RnfC_N"/>
</dbReference>
<dbReference type="InterPro" id="IPR010208">
    <property type="entry name" value="Ion_transpt_RnfC/RsxC"/>
</dbReference>
<dbReference type="InterPro" id="IPR017900">
    <property type="entry name" value="4Fe4S_Fe_S_CS"/>
</dbReference>
<organism evidence="10 11">
    <name type="scientific">Amedibacterium intestinale</name>
    <dbReference type="NCBI Taxonomy" id="2583452"/>
    <lineage>
        <taxon>Bacteria</taxon>
        <taxon>Bacillati</taxon>
        <taxon>Bacillota</taxon>
        <taxon>Erysipelotrichia</taxon>
        <taxon>Erysipelotrichales</taxon>
        <taxon>Erysipelotrichaceae</taxon>
        <taxon>Amedibacterium</taxon>
    </lineage>
</organism>
<keyword evidence="6 8" id="KW-0408">Iron</keyword>
<reference evidence="11" key="1">
    <citation type="submission" date="2019-05" db="EMBL/GenBank/DDBJ databases">
        <title>Complete genome sequencing of Absiella argi strain JCM 30884.</title>
        <authorList>
            <person name="Sakamoto M."/>
            <person name="Murakami T."/>
            <person name="Mori H."/>
        </authorList>
    </citation>
    <scope>NUCLEOTIDE SEQUENCE [LARGE SCALE GENOMIC DNA]</scope>
    <source>
        <strain evidence="11">JCM 30884</strain>
    </source>
</reference>
<dbReference type="SUPFAM" id="SSF142019">
    <property type="entry name" value="Nqo1 FMN-binding domain-like"/>
    <property type="match status" value="1"/>
</dbReference>
<feature type="binding site" evidence="8">
    <location>
        <position position="399"/>
    </location>
    <ligand>
        <name>[4Fe-4S] cluster</name>
        <dbReference type="ChEBI" id="CHEBI:49883"/>
        <label>2</label>
    </ligand>
</feature>
<dbReference type="GO" id="GO:0051539">
    <property type="term" value="F:4 iron, 4 sulfur cluster binding"/>
    <property type="evidence" value="ECO:0007669"/>
    <property type="project" value="UniProtKB-KW"/>
</dbReference>
<keyword evidence="3 8" id="KW-0479">Metal-binding</keyword>
<comment type="subunit">
    <text evidence="8">The complex is composed of six subunits: RnfA, RnfB, RnfC, RnfD, RnfE and RnfG.</text>
</comment>
<evidence type="ECO:0000256" key="6">
    <source>
        <dbReference type="ARBA" id="ARBA00023004"/>
    </source>
</evidence>
<dbReference type="Gene3D" id="3.30.70.20">
    <property type="match status" value="1"/>
</dbReference>
<dbReference type="HAMAP" id="MF_00461">
    <property type="entry name" value="RsxC_RnfC"/>
    <property type="match status" value="1"/>
</dbReference>
<evidence type="ECO:0000256" key="7">
    <source>
        <dbReference type="ARBA" id="ARBA00023014"/>
    </source>
</evidence>